<evidence type="ECO:0000256" key="1">
    <source>
        <dbReference type="SAM" id="Phobius"/>
    </source>
</evidence>
<feature type="non-terminal residue" evidence="2">
    <location>
        <position position="1"/>
    </location>
</feature>
<keyword evidence="1" id="KW-0472">Membrane</keyword>
<evidence type="ECO:0000313" key="2">
    <source>
        <dbReference type="EMBL" id="PAA53911.1"/>
    </source>
</evidence>
<organism evidence="2 3">
    <name type="scientific">Macrostomum lignano</name>
    <dbReference type="NCBI Taxonomy" id="282301"/>
    <lineage>
        <taxon>Eukaryota</taxon>
        <taxon>Metazoa</taxon>
        <taxon>Spiralia</taxon>
        <taxon>Lophotrochozoa</taxon>
        <taxon>Platyhelminthes</taxon>
        <taxon>Rhabditophora</taxon>
        <taxon>Macrostomorpha</taxon>
        <taxon>Macrostomida</taxon>
        <taxon>Macrostomidae</taxon>
        <taxon>Macrostomum</taxon>
    </lineage>
</organism>
<sequence length="136" mass="15336">SPPAQRTAAPKRTSKSACLANAFKEKLRYCQRLDGTAYPWAFERLTPNGFIAPLLLLLCLIQLLPDQVAACRRNVLEHKESDSYIVLPRSKLRSIAVQDVSTDDVMVLLLAMPTIFIMIAAVAVYWEMRQSTPRFL</sequence>
<dbReference type="AlphaFoldDB" id="A0A267DX94"/>
<name>A0A267DX94_9PLAT</name>
<feature type="transmembrane region" description="Helical" evidence="1">
    <location>
        <begin position="45"/>
        <end position="64"/>
    </location>
</feature>
<protein>
    <submittedName>
        <fullName evidence="2">Uncharacterized protein</fullName>
    </submittedName>
</protein>
<keyword evidence="1" id="KW-0812">Transmembrane</keyword>
<dbReference type="Proteomes" id="UP000215902">
    <property type="component" value="Unassembled WGS sequence"/>
</dbReference>
<feature type="transmembrane region" description="Helical" evidence="1">
    <location>
        <begin position="105"/>
        <end position="126"/>
    </location>
</feature>
<gene>
    <name evidence="2" type="ORF">BOX15_Mlig005478g1</name>
</gene>
<dbReference type="EMBL" id="NIVC01003003">
    <property type="protein sequence ID" value="PAA53911.1"/>
    <property type="molecule type" value="Genomic_DNA"/>
</dbReference>
<proteinExistence type="predicted"/>
<comment type="caution">
    <text evidence="2">The sequence shown here is derived from an EMBL/GenBank/DDBJ whole genome shotgun (WGS) entry which is preliminary data.</text>
</comment>
<keyword evidence="3" id="KW-1185">Reference proteome</keyword>
<evidence type="ECO:0000313" key="3">
    <source>
        <dbReference type="Proteomes" id="UP000215902"/>
    </source>
</evidence>
<keyword evidence="1" id="KW-1133">Transmembrane helix</keyword>
<reference evidence="2 3" key="1">
    <citation type="submission" date="2017-06" db="EMBL/GenBank/DDBJ databases">
        <title>A platform for efficient transgenesis in Macrostomum lignano, a flatworm model organism for stem cell research.</title>
        <authorList>
            <person name="Berezikov E."/>
        </authorList>
    </citation>
    <scope>NUCLEOTIDE SEQUENCE [LARGE SCALE GENOMIC DNA]</scope>
    <source>
        <strain evidence="2">DV1</strain>
        <tissue evidence="2">Whole organism</tissue>
    </source>
</reference>
<accession>A0A267DX94</accession>